<evidence type="ECO:0000256" key="6">
    <source>
        <dbReference type="ARBA" id="ARBA00023211"/>
    </source>
</evidence>
<comment type="similarity">
    <text evidence="2 9">Belongs to the DXR family.</text>
</comment>
<dbReference type="Pfam" id="PF08436">
    <property type="entry name" value="DXP_redisom_C"/>
    <property type="match status" value="1"/>
</dbReference>
<protein>
    <recommendedName>
        <fullName evidence="9">1-deoxy-D-xylulose 5-phosphate reductoisomerase</fullName>
        <shortName evidence="9">DXP reductoisomerase</shortName>
        <ecNumber evidence="9">1.1.1.267</ecNumber>
    </recommendedName>
    <alternativeName>
        <fullName evidence="9">1-deoxyxylulose-5-phosphate reductoisomerase</fullName>
    </alternativeName>
    <alternativeName>
        <fullName evidence="9">2-C-methyl-D-erythritol 4-phosphate synthase</fullName>
    </alternativeName>
</protein>
<comment type="function">
    <text evidence="9">Catalyzes the NADPH-dependent rearrangement and reduction of 1-deoxy-D-xylulose-5-phosphate (DXP) to 2-C-methyl-D-erythritol 4-phosphate (MEP).</text>
</comment>
<feature type="binding site" evidence="9">
    <location>
        <position position="183"/>
    </location>
    <ligand>
        <name>1-deoxy-D-xylulose 5-phosphate</name>
        <dbReference type="ChEBI" id="CHEBI:57792"/>
    </ligand>
</feature>
<feature type="domain" description="DXP reductoisomerase C-terminal" evidence="12">
    <location>
        <begin position="268"/>
        <end position="383"/>
    </location>
</feature>
<reference evidence="13" key="1">
    <citation type="submission" date="2020-10" db="EMBL/GenBank/DDBJ databases">
        <title>An improved Amphimedon queenslandica hologenome assembly reveals how three proteobacterial symbionts can extend the metabolic phenotypic of their marine sponge host.</title>
        <authorList>
            <person name="Degnan B."/>
            <person name="Degnan S."/>
            <person name="Xiang X."/>
        </authorList>
    </citation>
    <scope>NUCLEOTIDE SEQUENCE</scope>
    <source>
        <strain evidence="13">AqS2</strain>
    </source>
</reference>
<evidence type="ECO:0000256" key="2">
    <source>
        <dbReference type="ARBA" id="ARBA00006825"/>
    </source>
</evidence>
<evidence type="ECO:0000259" key="11">
    <source>
        <dbReference type="Pfam" id="PF08436"/>
    </source>
</evidence>
<feature type="binding site" evidence="9">
    <location>
        <position position="21"/>
    </location>
    <ligand>
        <name>NADPH</name>
        <dbReference type="ChEBI" id="CHEBI:57783"/>
    </ligand>
</feature>
<comment type="pathway">
    <text evidence="1 9">Isoprenoid biosynthesis; isopentenyl diphosphate biosynthesis via DXP pathway; isopentenyl diphosphate from 1-deoxy-D-xylulose 5-phosphate: step 1/6.</text>
</comment>
<feature type="binding site" evidence="9">
    <location>
        <position position="157"/>
    </location>
    <ligand>
        <name>Mn(2+)</name>
        <dbReference type="ChEBI" id="CHEBI:29035"/>
    </ligand>
</feature>
<organism evidence="13 14">
    <name type="scientific">Candidatus Amphirhobacter heronislandensis</name>
    <dbReference type="NCBI Taxonomy" id="1732024"/>
    <lineage>
        <taxon>Bacteria</taxon>
        <taxon>Pseudomonadati</taxon>
        <taxon>Pseudomonadota</taxon>
        <taxon>Gammaproteobacteria</taxon>
        <taxon>Candidatus Tethybacterales</taxon>
        <taxon>Candidatus Tethybacteraceae</taxon>
        <taxon>Candidatus Amphirhobacter</taxon>
    </lineage>
</organism>
<comment type="catalytic activity">
    <reaction evidence="8">
        <text>2-C-methyl-D-erythritol 4-phosphate + NADP(+) = 1-deoxy-D-xylulose 5-phosphate + NADPH + H(+)</text>
        <dbReference type="Rhea" id="RHEA:13717"/>
        <dbReference type="ChEBI" id="CHEBI:15378"/>
        <dbReference type="ChEBI" id="CHEBI:57783"/>
        <dbReference type="ChEBI" id="CHEBI:57792"/>
        <dbReference type="ChEBI" id="CHEBI:58262"/>
        <dbReference type="ChEBI" id="CHEBI:58349"/>
        <dbReference type="EC" id="1.1.1.267"/>
    </reaction>
    <physiologicalReaction direction="right-to-left" evidence="8">
        <dbReference type="Rhea" id="RHEA:13719"/>
    </physiologicalReaction>
</comment>
<gene>
    <name evidence="9" type="primary">dxr</name>
    <name evidence="13" type="ORF">ISN26_05045</name>
</gene>
<evidence type="ECO:0000256" key="3">
    <source>
        <dbReference type="ARBA" id="ARBA00022723"/>
    </source>
</evidence>
<feature type="binding site" evidence="9">
    <location>
        <position position="19"/>
    </location>
    <ligand>
        <name>NADPH</name>
        <dbReference type="ChEBI" id="CHEBI:57783"/>
    </ligand>
</feature>
<feature type="binding site" evidence="9">
    <location>
        <position position="129"/>
    </location>
    <ligand>
        <name>NADPH</name>
        <dbReference type="ChEBI" id="CHEBI:57783"/>
    </ligand>
</feature>
<feature type="binding site" evidence="9">
    <location>
        <position position="227"/>
    </location>
    <ligand>
        <name>Mn(2+)</name>
        <dbReference type="ChEBI" id="CHEBI:29035"/>
    </ligand>
</feature>
<dbReference type="Pfam" id="PF02670">
    <property type="entry name" value="DXP_reductoisom"/>
    <property type="match status" value="1"/>
</dbReference>
<dbReference type="NCBIfam" id="TIGR00243">
    <property type="entry name" value="Dxr"/>
    <property type="match status" value="1"/>
</dbReference>
<dbReference type="EC" id="1.1.1.267" evidence="9"/>
<feature type="binding site" evidence="9">
    <location>
        <position position="227"/>
    </location>
    <ligand>
        <name>1-deoxy-D-xylulose 5-phosphate</name>
        <dbReference type="ChEBI" id="CHEBI:57792"/>
    </ligand>
</feature>
<comment type="caution">
    <text evidence="9">Lacks conserved residue(s) required for the propagation of feature annotation.</text>
</comment>
<feature type="binding site" evidence="9">
    <location>
        <position position="211"/>
    </location>
    <ligand>
        <name>NADPH</name>
        <dbReference type="ChEBI" id="CHEBI:57783"/>
    </ligand>
</feature>
<dbReference type="GO" id="GO:0030145">
    <property type="term" value="F:manganese ion binding"/>
    <property type="evidence" value="ECO:0007669"/>
    <property type="project" value="TreeGrafter"/>
</dbReference>
<dbReference type="PANTHER" id="PTHR30525">
    <property type="entry name" value="1-DEOXY-D-XYLULOSE 5-PHOSPHATE REDUCTOISOMERASE"/>
    <property type="match status" value="1"/>
</dbReference>
<sequence length="393" mass="41004">MSAAAPLAGTRAVVLGATGHVGRLALEVAARAGCEVVAVAAGGDDAGLLEICRTHRPAAAALADAKAAGRLRDAAQAAGIKLEVLEGDAGVAAAAAWEADLVVAAIGGVAGALPTMRAVEQGRRVLLANKEALVTGGEHMLAAARKAGAELVPVDSEHGALLELLHLARDRRDRVARLWLPASGGPFHGREVDLREVSPAEAGEHPVWPMGRKITIDSATLMNKGLEVIEAALLFGLPAERIEVVIHPQCVVHGMVDLEDGGTIAHCAQPDMRHALARAFFWPEPHGLRHEPVAWAGLGRLDFLPPDSKRFRCLALARDALRGGGVAPAVLNAANEVAVASFCANAKVRFADIPPIIEDALAAVDGPADSFEDMVEADRRARAHALSFVARNY</sequence>
<feature type="domain" description="1-deoxy-D-xylulose 5-phosphate reductoisomerase N-terminal" evidence="10">
    <location>
        <begin position="13"/>
        <end position="137"/>
    </location>
</feature>
<dbReference type="Gene3D" id="1.10.1740.10">
    <property type="match status" value="1"/>
</dbReference>
<dbReference type="Gene3D" id="3.40.50.720">
    <property type="entry name" value="NAD(P)-binding Rossmann-like Domain"/>
    <property type="match status" value="1"/>
</dbReference>
<keyword evidence="6 9" id="KW-0464">Manganese</keyword>
<dbReference type="EMBL" id="JADHEI010000033">
    <property type="protein sequence ID" value="MBF2735428.1"/>
    <property type="molecule type" value="Genomic_DNA"/>
</dbReference>
<evidence type="ECO:0000256" key="5">
    <source>
        <dbReference type="ARBA" id="ARBA00023002"/>
    </source>
</evidence>
<feature type="binding site" evidence="9">
    <location>
        <position position="130"/>
    </location>
    <ligand>
        <name>1-deoxy-D-xylulose 5-phosphate</name>
        <dbReference type="ChEBI" id="CHEBI:57792"/>
    </ligand>
</feature>
<evidence type="ECO:0000256" key="8">
    <source>
        <dbReference type="ARBA" id="ARBA00048543"/>
    </source>
</evidence>
<feature type="binding site" evidence="9">
    <location>
        <position position="157"/>
    </location>
    <ligand>
        <name>1-deoxy-D-xylulose 5-phosphate</name>
        <dbReference type="ChEBI" id="CHEBI:57792"/>
    </ligand>
</feature>
<keyword evidence="4 9" id="KW-0521">NADP</keyword>
<dbReference type="Proteomes" id="UP000604381">
    <property type="component" value="Unassembled WGS sequence"/>
</dbReference>
<evidence type="ECO:0000256" key="7">
    <source>
        <dbReference type="ARBA" id="ARBA00023229"/>
    </source>
</evidence>
<dbReference type="GO" id="GO:0030604">
    <property type="term" value="F:1-deoxy-D-xylulose-5-phosphate reductoisomerase activity"/>
    <property type="evidence" value="ECO:0007669"/>
    <property type="project" value="UniProtKB-UniRule"/>
</dbReference>
<keyword evidence="14" id="KW-1185">Reference proteome</keyword>
<dbReference type="PANTHER" id="PTHR30525:SF0">
    <property type="entry name" value="1-DEOXY-D-XYLULOSE 5-PHOSPHATE REDUCTOISOMERASE, CHLOROPLASTIC"/>
    <property type="match status" value="1"/>
</dbReference>
<dbReference type="InterPro" id="IPR003821">
    <property type="entry name" value="DXP_reductoisomerase"/>
</dbReference>
<dbReference type="GO" id="GO:0051484">
    <property type="term" value="P:isopentenyl diphosphate biosynthetic process, methylerythritol 4-phosphate pathway involved in terpenoid biosynthetic process"/>
    <property type="evidence" value="ECO:0007669"/>
    <property type="project" value="TreeGrafter"/>
</dbReference>
<feature type="binding site" evidence="9">
    <location>
        <position position="223"/>
    </location>
    <ligand>
        <name>1-deoxy-D-xylulose 5-phosphate</name>
        <dbReference type="ChEBI" id="CHEBI:57792"/>
    </ligand>
</feature>
<evidence type="ECO:0000256" key="1">
    <source>
        <dbReference type="ARBA" id="ARBA00005094"/>
    </source>
</evidence>
<feature type="binding site" evidence="9">
    <location>
        <position position="18"/>
    </location>
    <ligand>
        <name>NADPH</name>
        <dbReference type="ChEBI" id="CHEBI:57783"/>
    </ligand>
</feature>
<keyword evidence="7 9" id="KW-0414">Isoprene biosynthesis</keyword>
<name>A0A930XY19_9GAMM</name>
<dbReference type="AlphaFoldDB" id="A0A930XY19"/>
<feature type="binding site" evidence="9">
    <location>
        <position position="155"/>
    </location>
    <ligand>
        <name>Mn(2+)</name>
        <dbReference type="ChEBI" id="CHEBI:29035"/>
    </ligand>
</feature>
<feature type="binding site" evidence="9">
    <location>
        <position position="218"/>
    </location>
    <ligand>
        <name>1-deoxy-D-xylulose 5-phosphate</name>
        <dbReference type="ChEBI" id="CHEBI:57792"/>
    </ligand>
</feature>
<dbReference type="InterPro" id="IPR036291">
    <property type="entry name" value="NAD(P)-bd_dom_sf"/>
</dbReference>
<dbReference type="GO" id="GO:0070402">
    <property type="term" value="F:NADPH binding"/>
    <property type="evidence" value="ECO:0007669"/>
    <property type="project" value="InterPro"/>
</dbReference>
<keyword evidence="5 9" id="KW-0560">Oxidoreductase</keyword>
<dbReference type="SUPFAM" id="SSF55347">
    <property type="entry name" value="Glyceraldehyde-3-phosphate dehydrogenase-like, C-terminal domain"/>
    <property type="match status" value="1"/>
</dbReference>
<evidence type="ECO:0000256" key="4">
    <source>
        <dbReference type="ARBA" id="ARBA00022857"/>
    </source>
</evidence>
<dbReference type="InterPro" id="IPR036169">
    <property type="entry name" value="DXPR_C_sf"/>
</dbReference>
<dbReference type="SUPFAM" id="SSF69055">
    <property type="entry name" value="1-deoxy-D-xylulose-5-phosphate reductoisomerase, C-terminal domain"/>
    <property type="match status" value="1"/>
</dbReference>
<dbReference type="InterPro" id="IPR026877">
    <property type="entry name" value="DXPR_C"/>
</dbReference>
<feature type="binding site" evidence="9">
    <location>
        <position position="156"/>
    </location>
    <ligand>
        <name>1-deoxy-D-xylulose 5-phosphate</name>
        <dbReference type="ChEBI" id="CHEBI:57792"/>
    </ligand>
</feature>
<dbReference type="InterPro" id="IPR013644">
    <property type="entry name" value="DXP_reductoisomerase_C"/>
</dbReference>
<accession>A0A930XY19</accession>
<evidence type="ECO:0000256" key="9">
    <source>
        <dbReference type="HAMAP-Rule" id="MF_00183"/>
    </source>
</evidence>
<dbReference type="PIRSF" id="PIRSF006205">
    <property type="entry name" value="Dxp_reductismrs"/>
    <property type="match status" value="1"/>
</dbReference>
<keyword evidence="3 9" id="KW-0479">Metal-binding</keyword>
<feature type="domain" description="1-deoxy-D-xylulose 5-phosphate reductoisomerase C-terminal" evidence="11">
    <location>
        <begin position="151"/>
        <end position="235"/>
    </location>
</feature>
<proteinExistence type="inferred from homology"/>
<comment type="caution">
    <text evidence="13">The sequence shown here is derived from an EMBL/GenBank/DDBJ whole genome shotgun (WGS) entry which is preliminary data.</text>
</comment>
<dbReference type="HAMAP" id="MF_00183">
    <property type="entry name" value="DXP_reductoisom"/>
    <property type="match status" value="1"/>
</dbReference>
<keyword evidence="9" id="KW-0460">Magnesium</keyword>
<dbReference type="SUPFAM" id="SSF51735">
    <property type="entry name" value="NAD(P)-binding Rossmann-fold domains"/>
    <property type="match status" value="1"/>
</dbReference>
<feature type="binding site" evidence="9">
    <location>
        <position position="42"/>
    </location>
    <ligand>
        <name>NADPH</name>
        <dbReference type="ChEBI" id="CHEBI:57783"/>
    </ligand>
</feature>
<evidence type="ECO:0000313" key="13">
    <source>
        <dbReference type="EMBL" id="MBF2735428.1"/>
    </source>
</evidence>
<evidence type="ECO:0000259" key="12">
    <source>
        <dbReference type="Pfam" id="PF13288"/>
    </source>
</evidence>
<feature type="binding site" evidence="9">
    <location>
        <position position="224"/>
    </location>
    <ligand>
        <name>1-deoxy-D-xylulose 5-phosphate</name>
        <dbReference type="ChEBI" id="CHEBI:57792"/>
    </ligand>
</feature>
<evidence type="ECO:0000313" key="14">
    <source>
        <dbReference type="Proteomes" id="UP000604381"/>
    </source>
</evidence>
<evidence type="ECO:0000259" key="10">
    <source>
        <dbReference type="Pfam" id="PF02670"/>
    </source>
</evidence>
<feature type="binding site" evidence="9">
    <location>
        <position position="131"/>
    </location>
    <ligand>
        <name>NADPH</name>
        <dbReference type="ChEBI" id="CHEBI:57783"/>
    </ligand>
</feature>
<dbReference type="Pfam" id="PF13288">
    <property type="entry name" value="DXPR_C"/>
    <property type="match status" value="1"/>
</dbReference>
<comment type="cofactor">
    <cofactor evidence="9">
        <name>Mg(2+)</name>
        <dbReference type="ChEBI" id="CHEBI:18420"/>
    </cofactor>
    <cofactor evidence="9">
        <name>Mn(2+)</name>
        <dbReference type="ChEBI" id="CHEBI:29035"/>
    </cofactor>
</comment>
<dbReference type="InterPro" id="IPR013512">
    <property type="entry name" value="DXP_reductoisomerase_N"/>
</dbReference>
<feature type="binding site" evidence="9">
    <location>
        <position position="205"/>
    </location>
    <ligand>
        <name>1-deoxy-D-xylulose 5-phosphate</name>
        <dbReference type="ChEBI" id="CHEBI:57792"/>
    </ligand>
</feature>